<evidence type="ECO:0000313" key="2">
    <source>
        <dbReference type="Proteomes" id="UP000291469"/>
    </source>
</evidence>
<dbReference type="Pfam" id="PF02585">
    <property type="entry name" value="PIG-L"/>
    <property type="match status" value="1"/>
</dbReference>
<dbReference type="KEGG" id="erz:ER308_08325"/>
<dbReference type="OrthoDB" id="3514174at2"/>
<dbReference type="InterPro" id="IPR024078">
    <property type="entry name" value="LmbE-like_dom_sf"/>
</dbReference>
<dbReference type="Proteomes" id="UP000291469">
    <property type="component" value="Chromosome"/>
</dbReference>
<keyword evidence="2" id="KW-1185">Reference proteome</keyword>
<dbReference type="SUPFAM" id="SSF102588">
    <property type="entry name" value="LmbE-like"/>
    <property type="match status" value="1"/>
</dbReference>
<reference evidence="1 2" key="1">
    <citation type="submission" date="2019-01" db="EMBL/GenBank/DDBJ databases">
        <title>Egibacter rhizosphaerae EGI 80759T.</title>
        <authorList>
            <person name="Chen D.-D."/>
            <person name="Tian Y."/>
            <person name="Jiao J.-Y."/>
            <person name="Zhang X.-T."/>
            <person name="Zhang Y.-G."/>
            <person name="Zhang Y."/>
            <person name="Xiao M."/>
            <person name="Shu W.-S."/>
            <person name="Li W.-J."/>
        </authorList>
    </citation>
    <scope>NUCLEOTIDE SEQUENCE [LARGE SCALE GENOMIC DNA]</scope>
    <source>
        <strain evidence="1 2">EGI 80759</strain>
    </source>
</reference>
<dbReference type="PANTHER" id="PTHR12993">
    <property type="entry name" value="N-ACETYLGLUCOSAMINYL-PHOSPHATIDYLINOSITOL DE-N-ACETYLASE-RELATED"/>
    <property type="match status" value="1"/>
</dbReference>
<name>A0A411YE74_9ACTN</name>
<dbReference type="AlphaFoldDB" id="A0A411YE74"/>
<gene>
    <name evidence="1" type="ORF">ER308_08325</name>
</gene>
<organism evidence="1 2">
    <name type="scientific">Egibacter rhizosphaerae</name>
    <dbReference type="NCBI Taxonomy" id="1670831"/>
    <lineage>
        <taxon>Bacteria</taxon>
        <taxon>Bacillati</taxon>
        <taxon>Actinomycetota</taxon>
        <taxon>Nitriliruptoria</taxon>
        <taxon>Egibacterales</taxon>
        <taxon>Egibacteraceae</taxon>
        <taxon>Egibacter</taxon>
    </lineage>
</organism>
<dbReference type="PANTHER" id="PTHR12993:SF28">
    <property type="entry name" value="LMBE FAMILY PROTEIN"/>
    <property type="match status" value="1"/>
</dbReference>
<dbReference type="InterPro" id="IPR003737">
    <property type="entry name" value="GlcNAc_PI_deacetylase-related"/>
</dbReference>
<sequence length="239" mass="25491">MTSPELEEFDGDIGRVLAIAAHPDDLEYGPAAAVARWTRSGHEVVYLLATRGEAGIDSVSPDEAGPLRSAEQQRSAAVVSVDRVEFLDHPDGTLVHGPELRRDLVAAIRRERPDTVITVNHRETWGPPGALNSADHRALGAAVLDAVQDAGNRWIFPGVGGHPHAVRRAMVAGSPHARHAIDVSGTVDAAVASLAEHRAYLEGLGDHPMADPEFLRWVLADAGARAGRDAAVAIELFEF</sequence>
<dbReference type="Gene3D" id="3.40.50.10320">
    <property type="entry name" value="LmbE-like"/>
    <property type="match status" value="1"/>
</dbReference>
<protein>
    <submittedName>
        <fullName evidence="1">PIG-L family deacetylase</fullName>
    </submittedName>
</protein>
<accession>A0A411YE74</accession>
<dbReference type="EMBL" id="CP036402">
    <property type="protein sequence ID" value="QBI19554.1"/>
    <property type="molecule type" value="Genomic_DNA"/>
</dbReference>
<proteinExistence type="predicted"/>
<evidence type="ECO:0000313" key="1">
    <source>
        <dbReference type="EMBL" id="QBI19554.1"/>
    </source>
</evidence>
<dbReference type="RefSeq" id="WP_131154551.1">
    <property type="nucleotide sequence ID" value="NZ_CP036402.1"/>
</dbReference>
<dbReference type="GO" id="GO:0016137">
    <property type="term" value="P:glycoside metabolic process"/>
    <property type="evidence" value="ECO:0007669"/>
    <property type="project" value="UniProtKB-ARBA"/>
</dbReference>
<dbReference type="GO" id="GO:0016811">
    <property type="term" value="F:hydrolase activity, acting on carbon-nitrogen (but not peptide) bonds, in linear amides"/>
    <property type="evidence" value="ECO:0007669"/>
    <property type="project" value="TreeGrafter"/>
</dbReference>